<dbReference type="SUPFAM" id="SSF117143">
    <property type="entry name" value="Flagellar hook protein flgE"/>
    <property type="match status" value="1"/>
</dbReference>
<keyword evidence="1" id="KW-0969">Cilium</keyword>
<keyword evidence="1" id="KW-0282">Flagellum</keyword>
<dbReference type="InterPro" id="IPR037925">
    <property type="entry name" value="FlgE/F/G-like"/>
</dbReference>
<gene>
    <name evidence="1" type="ORF">C7438_1480</name>
</gene>
<dbReference type="Proteomes" id="UP000267019">
    <property type="component" value="Unassembled WGS sequence"/>
</dbReference>
<name>A0A660L077_9BACL</name>
<protein>
    <submittedName>
        <fullName evidence="1">Flagellar basal-body rod protein FlgG</fullName>
    </submittedName>
</protein>
<dbReference type="RefSeq" id="WP_121444730.1">
    <property type="nucleotide sequence ID" value="NZ_RBIJ01000005.1"/>
</dbReference>
<evidence type="ECO:0000313" key="2">
    <source>
        <dbReference type="Proteomes" id="UP000267019"/>
    </source>
</evidence>
<keyword evidence="2" id="KW-1185">Reference proteome</keyword>
<reference evidence="1 2" key="1">
    <citation type="submission" date="2018-10" db="EMBL/GenBank/DDBJ databases">
        <title>Genomic Encyclopedia of Type Strains, Phase IV (KMG-IV): sequencing the most valuable type-strain genomes for metagenomic binning, comparative biology and taxonomic classification.</title>
        <authorList>
            <person name="Goeker M."/>
        </authorList>
    </citation>
    <scope>NUCLEOTIDE SEQUENCE [LARGE SCALE GENOMIC DNA]</scope>
    <source>
        <strain evidence="1 2">DSM 22653</strain>
    </source>
</reference>
<accession>A0A660L077</accession>
<evidence type="ECO:0000313" key="1">
    <source>
        <dbReference type="EMBL" id="RKQ83820.1"/>
    </source>
</evidence>
<comment type="caution">
    <text evidence="1">The sequence shown here is derived from an EMBL/GenBank/DDBJ whole genome shotgun (WGS) entry which is preliminary data.</text>
</comment>
<dbReference type="OrthoDB" id="9804559at2"/>
<sequence length="253" mass="26491">MERSFALSVQGLVAGYRQLDVLAHRIANLDTPGALPREAVLEENPGLRFTLLPPESDPRGVYLGAGIRLAATPLGEDRRIPVETGSATDLFAEDGGWFALRSTDGGEVVYAPTLSLTRIPGADGDRLAVGRYVLLAEGGEPLVLPPGAAFRVDGEGRVFVREGGGERFLARIAVGRLANPDALRPIGDGLYASGAGVLEFSLPVAVRQGVRGVPGDAEVLARTLPAARYLSLAARTLGVADAFAGMAADLVRR</sequence>
<keyword evidence="1" id="KW-0966">Cell projection</keyword>
<organism evidence="1 2">
    <name type="scientific">Brockia lithotrophica</name>
    <dbReference type="NCBI Taxonomy" id="933949"/>
    <lineage>
        <taxon>Bacteria</taxon>
        <taxon>Bacillati</taxon>
        <taxon>Bacillota</taxon>
        <taxon>Bacilli</taxon>
        <taxon>Bacillales</taxon>
        <taxon>Bacillales Family X. Incertae Sedis</taxon>
        <taxon>Brockia</taxon>
    </lineage>
</organism>
<dbReference type="AlphaFoldDB" id="A0A660L077"/>
<proteinExistence type="predicted"/>
<dbReference type="EMBL" id="RBIJ01000005">
    <property type="protein sequence ID" value="RKQ83820.1"/>
    <property type="molecule type" value="Genomic_DNA"/>
</dbReference>